<dbReference type="Gene3D" id="2.160.10.20">
    <property type="entry name" value="Insect antifreeze protein"/>
    <property type="match status" value="1"/>
</dbReference>
<evidence type="ECO:0008006" key="3">
    <source>
        <dbReference type="Google" id="ProtNLM"/>
    </source>
</evidence>
<dbReference type="Proteomes" id="UP001058974">
    <property type="component" value="Chromosome 4"/>
</dbReference>
<proteinExistence type="predicted"/>
<reference evidence="1 2" key="1">
    <citation type="journal article" date="2022" name="Nat. Genet.">
        <title>Improved pea reference genome and pan-genome highlight genomic features and evolutionary characteristics.</title>
        <authorList>
            <person name="Yang T."/>
            <person name="Liu R."/>
            <person name="Luo Y."/>
            <person name="Hu S."/>
            <person name="Wang D."/>
            <person name="Wang C."/>
            <person name="Pandey M.K."/>
            <person name="Ge S."/>
            <person name="Xu Q."/>
            <person name="Li N."/>
            <person name="Li G."/>
            <person name="Huang Y."/>
            <person name="Saxena R.K."/>
            <person name="Ji Y."/>
            <person name="Li M."/>
            <person name="Yan X."/>
            <person name="He Y."/>
            <person name="Liu Y."/>
            <person name="Wang X."/>
            <person name="Xiang C."/>
            <person name="Varshney R.K."/>
            <person name="Ding H."/>
            <person name="Gao S."/>
            <person name="Zong X."/>
        </authorList>
    </citation>
    <scope>NUCLEOTIDE SEQUENCE [LARGE SCALE GENOMIC DNA]</scope>
    <source>
        <strain evidence="1 2">cv. Zhongwan 6</strain>
    </source>
</reference>
<organism evidence="1 2">
    <name type="scientific">Pisum sativum</name>
    <name type="common">Garden pea</name>
    <name type="synonym">Lathyrus oleraceus</name>
    <dbReference type="NCBI Taxonomy" id="3888"/>
    <lineage>
        <taxon>Eukaryota</taxon>
        <taxon>Viridiplantae</taxon>
        <taxon>Streptophyta</taxon>
        <taxon>Embryophyta</taxon>
        <taxon>Tracheophyta</taxon>
        <taxon>Spermatophyta</taxon>
        <taxon>Magnoliopsida</taxon>
        <taxon>eudicotyledons</taxon>
        <taxon>Gunneridae</taxon>
        <taxon>Pentapetalae</taxon>
        <taxon>rosids</taxon>
        <taxon>fabids</taxon>
        <taxon>Fabales</taxon>
        <taxon>Fabaceae</taxon>
        <taxon>Papilionoideae</taxon>
        <taxon>50 kb inversion clade</taxon>
        <taxon>NPAAA clade</taxon>
        <taxon>Hologalegina</taxon>
        <taxon>IRL clade</taxon>
        <taxon>Fabeae</taxon>
        <taxon>Lathyrus</taxon>
    </lineage>
</organism>
<dbReference type="Gramene" id="Psat04G0561000-T1">
    <property type="protein sequence ID" value="KAI5422213.1"/>
    <property type="gene ID" value="KIW84_045610"/>
</dbReference>
<sequence>MNRMVTPVTKLEKWHHRVMLIPKKKLNNEVFMSGHWTPTWAIVEEFQVTHSFNTYEFNVDIAKRPCSYNLCKLIGIPCRHVAALSYRKENPEDFVDDCYSSQKYTQCYSFSVSPINGMNMWHEVQADELQLPVHVAALSYRKENPEDFVDDCYSSQKYTQCYSFSRKSKTDWVEASRLNAIRFEASQVDASQVNASQFDACQVDASQIESSEIEATQVESSVVEASQAKLIPKKNKVVHKPHNKVQKPIVKLRKRSSERLKVKWFQKPIIGHGLNSDQPITLI</sequence>
<gene>
    <name evidence="1" type="ORF">KIW84_045610</name>
</gene>
<name>A0A9D5AUD3_PEA</name>
<dbReference type="EMBL" id="JAMSHJ010000004">
    <property type="protein sequence ID" value="KAI5422213.1"/>
    <property type="molecule type" value="Genomic_DNA"/>
</dbReference>
<evidence type="ECO:0000313" key="2">
    <source>
        <dbReference type="Proteomes" id="UP001058974"/>
    </source>
</evidence>
<dbReference type="AlphaFoldDB" id="A0A9D5AUD3"/>
<comment type="caution">
    <text evidence="1">The sequence shown here is derived from an EMBL/GenBank/DDBJ whole genome shotgun (WGS) entry which is preliminary data.</text>
</comment>
<accession>A0A9D5AUD3</accession>
<keyword evidence="2" id="KW-1185">Reference proteome</keyword>
<protein>
    <recommendedName>
        <fullName evidence="3">SWIM-type domain-containing protein</fullName>
    </recommendedName>
</protein>
<evidence type="ECO:0000313" key="1">
    <source>
        <dbReference type="EMBL" id="KAI5422213.1"/>
    </source>
</evidence>